<feature type="transmembrane region" description="Helical" evidence="6">
    <location>
        <begin position="70"/>
        <end position="92"/>
    </location>
</feature>
<comment type="subcellular location">
    <subcellularLocation>
        <location evidence="1">Membrane</location>
        <topology evidence="1">Multi-pass membrane protein</topology>
    </subcellularLocation>
</comment>
<evidence type="ECO:0000256" key="5">
    <source>
        <dbReference type="ARBA" id="ARBA00023136"/>
    </source>
</evidence>
<feature type="transmembrane region" description="Helical" evidence="6">
    <location>
        <begin position="42"/>
        <end position="64"/>
    </location>
</feature>
<evidence type="ECO:0000256" key="4">
    <source>
        <dbReference type="ARBA" id="ARBA00022989"/>
    </source>
</evidence>
<evidence type="ECO:0000256" key="3">
    <source>
        <dbReference type="ARBA" id="ARBA00022692"/>
    </source>
</evidence>
<proteinExistence type="inferred from homology"/>
<dbReference type="EMBL" id="AP029612">
    <property type="protein sequence ID" value="BFG71605.1"/>
    <property type="molecule type" value="Genomic_DNA"/>
</dbReference>
<evidence type="ECO:0000313" key="8">
    <source>
        <dbReference type="EMBL" id="BFG71605.1"/>
    </source>
</evidence>
<evidence type="ECO:0000256" key="2">
    <source>
        <dbReference type="ARBA" id="ARBA00007362"/>
    </source>
</evidence>
<dbReference type="InterPro" id="IPR050638">
    <property type="entry name" value="AA-Vitamin_Transporters"/>
</dbReference>
<feature type="transmembrane region" description="Helical" evidence="6">
    <location>
        <begin position="124"/>
        <end position="144"/>
    </location>
</feature>
<organism evidence="8">
    <name type="scientific">Sediminibacterium sp. KACHI17</name>
    <dbReference type="NCBI Taxonomy" id="1751071"/>
    <lineage>
        <taxon>Bacteria</taxon>
        <taxon>Pseudomonadati</taxon>
        <taxon>Bacteroidota</taxon>
        <taxon>Chitinophagia</taxon>
        <taxon>Chitinophagales</taxon>
        <taxon>Chitinophagaceae</taxon>
        <taxon>Sediminibacterium</taxon>
    </lineage>
</organism>
<evidence type="ECO:0000256" key="6">
    <source>
        <dbReference type="SAM" id="Phobius"/>
    </source>
</evidence>
<feature type="transmembrane region" description="Helical" evidence="6">
    <location>
        <begin position="187"/>
        <end position="212"/>
    </location>
</feature>
<feature type="transmembrane region" description="Helical" evidence="6">
    <location>
        <begin position="244"/>
        <end position="261"/>
    </location>
</feature>
<dbReference type="Gene3D" id="1.10.3730.20">
    <property type="match status" value="1"/>
</dbReference>
<dbReference type="InterPro" id="IPR037185">
    <property type="entry name" value="EmrE-like"/>
</dbReference>
<sequence length="267" mass="28789">MKEGMHVLTPYQVASIRILSAGLILTPFAVKALKQIPQNKWLLVILSGLLGNFFPAYLFCIAETQIDSSLAGILNALTPLFTILVGISFFQLKANATKIAGVIIGFIGLCLLMFTGKTVSFQNISYAGLVLLATVFYGINVNMVGRHMKEVGSLNIASLAFVFLIIPSAIILYYTGYTEMALSETSVIKATGASFILGVLGTAFASIIFYMLVKRAGTLFASMVTYGIPFVAVFWGLLDGEQITLLQIGCLGIILCGVYLVNKKEKV</sequence>
<dbReference type="Pfam" id="PF00892">
    <property type="entry name" value="EamA"/>
    <property type="match status" value="2"/>
</dbReference>
<evidence type="ECO:0000259" key="7">
    <source>
        <dbReference type="Pfam" id="PF00892"/>
    </source>
</evidence>
<keyword evidence="3 6" id="KW-0812">Transmembrane</keyword>
<gene>
    <name evidence="8" type="ORF">KACHI17_24860</name>
</gene>
<feature type="transmembrane region" description="Helical" evidence="6">
    <location>
        <begin position="156"/>
        <end position="175"/>
    </location>
</feature>
<keyword evidence="5 6" id="KW-0472">Membrane</keyword>
<dbReference type="GO" id="GO:0016020">
    <property type="term" value="C:membrane"/>
    <property type="evidence" value="ECO:0007669"/>
    <property type="project" value="UniProtKB-SubCell"/>
</dbReference>
<feature type="domain" description="EamA" evidence="7">
    <location>
        <begin position="128"/>
        <end position="262"/>
    </location>
</feature>
<keyword evidence="4 6" id="KW-1133">Transmembrane helix</keyword>
<name>A0AAT9GMB4_9BACT</name>
<protein>
    <submittedName>
        <fullName evidence="8">DMT family transporter</fullName>
    </submittedName>
</protein>
<comment type="similarity">
    <text evidence="2">Belongs to the EamA transporter family.</text>
</comment>
<dbReference type="AlphaFoldDB" id="A0AAT9GMB4"/>
<feature type="transmembrane region" description="Helical" evidence="6">
    <location>
        <begin position="99"/>
        <end position="118"/>
    </location>
</feature>
<evidence type="ECO:0000256" key="1">
    <source>
        <dbReference type="ARBA" id="ARBA00004141"/>
    </source>
</evidence>
<feature type="domain" description="EamA" evidence="7">
    <location>
        <begin position="1"/>
        <end position="113"/>
    </location>
</feature>
<dbReference type="PANTHER" id="PTHR32322:SF2">
    <property type="entry name" value="EAMA DOMAIN-CONTAINING PROTEIN"/>
    <property type="match status" value="1"/>
</dbReference>
<dbReference type="PANTHER" id="PTHR32322">
    <property type="entry name" value="INNER MEMBRANE TRANSPORTER"/>
    <property type="match status" value="1"/>
</dbReference>
<reference evidence="8" key="1">
    <citation type="submission" date="2024-02" db="EMBL/GenBank/DDBJ databases">
        <title>Sediminibacterium planktonica sp. nov. and Sediminibacterium longus sp. nov., isolated from surface lake and river water.</title>
        <authorList>
            <person name="Watanabe K."/>
            <person name="Takemine S."/>
            <person name="Ishii Y."/>
            <person name="Ogata Y."/>
            <person name="Shindo C."/>
            <person name="Suda W."/>
        </authorList>
    </citation>
    <scope>NUCLEOTIDE SEQUENCE</scope>
    <source>
        <strain evidence="8">KACHI17</strain>
    </source>
</reference>
<accession>A0AAT9GMB4</accession>
<dbReference type="InterPro" id="IPR000620">
    <property type="entry name" value="EamA_dom"/>
</dbReference>
<dbReference type="SUPFAM" id="SSF103481">
    <property type="entry name" value="Multidrug resistance efflux transporter EmrE"/>
    <property type="match status" value="2"/>
</dbReference>
<feature type="transmembrane region" description="Helical" evidence="6">
    <location>
        <begin position="219"/>
        <end position="238"/>
    </location>
</feature>